<organism evidence="2 3">
    <name type="scientific">Cadophora malorum</name>
    <dbReference type="NCBI Taxonomy" id="108018"/>
    <lineage>
        <taxon>Eukaryota</taxon>
        <taxon>Fungi</taxon>
        <taxon>Dikarya</taxon>
        <taxon>Ascomycota</taxon>
        <taxon>Pezizomycotina</taxon>
        <taxon>Leotiomycetes</taxon>
        <taxon>Helotiales</taxon>
        <taxon>Ploettnerulaceae</taxon>
        <taxon>Cadophora</taxon>
    </lineage>
</organism>
<proteinExistence type="predicted"/>
<keyword evidence="1" id="KW-0812">Transmembrane</keyword>
<dbReference type="Proteomes" id="UP000664132">
    <property type="component" value="Unassembled WGS sequence"/>
</dbReference>
<feature type="transmembrane region" description="Helical" evidence="1">
    <location>
        <begin position="75"/>
        <end position="96"/>
    </location>
</feature>
<protein>
    <submittedName>
        <fullName evidence="2">Uncharacterized protein</fullName>
    </submittedName>
</protein>
<feature type="transmembrane region" description="Helical" evidence="1">
    <location>
        <begin position="12"/>
        <end position="36"/>
    </location>
</feature>
<dbReference type="AlphaFoldDB" id="A0A8H7WIP2"/>
<feature type="transmembrane region" description="Helical" evidence="1">
    <location>
        <begin position="48"/>
        <end position="68"/>
    </location>
</feature>
<keyword evidence="1" id="KW-0472">Membrane</keyword>
<dbReference type="EMBL" id="JAFJYH010000009">
    <property type="protein sequence ID" value="KAG4425621.1"/>
    <property type="molecule type" value="Genomic_DNA"/>
</dbReference>
<accession>A0A8H7WIP2</accession>
<comment type="caution">
    <text evidence="2">The sequence shown here is derived from an EMBL/GenBank/DDBJ whole genome shotgun (WGS) entry which is preliminary data.</text>
</comment>
<keyword evidence="1" id="KW-1133">Transmembrane helix</keyword>
<reference evidence="2" key="1">
    <citation type="submission" date="2021-02" db="EMBL/GenBank/DDBJ databases">
        <title>Genome sequence Cadophora malorum strain M34.</title>
        <authorList>
            <person name="Stefanovic E."/>
            <person name="Vu D."/>
            <person name="Scully C."/>
            <person name="Dijksterhuis J."/>
            <person name="Roader J."/>
            <person name="Houbraken J."/>
        </authorList>
    </citation>
    <scope>NUCLEOTIDE SEQUENCE</scope>
    <source>
        <strain evidence="2">M34</strain>
    </source>
</reference>
<evidence type="ECO:0000256" key="1">
    <source>
        <dbReference type="SAM" id="Phobius"/>
    </source>
</evidence>
<evidence type="ECO:0000313" key="2">
    <source>
        <dbReference type="EMBL" id="KAG4425621.1"/>
    </source>
</evidence>
<sequence>MALTPLMSIMLAVRVCAGIFAGVGLALYAIIFVKVIDERFPANKTGLTALPIAGAIVSIIWNIAALAFTGFARPVLFALGDFSVAVMLTALGAIGLRHDTVNYLSNGMYLQYDNGPWLNQEIAGGSCLLISVLLQLLLVLLSILEKRRAKKLAMAGPAPPYACDAGPYAVDTKEKEKNIEVDWKSVVSEESLADSVKRPEPVKA</sequence>
<keyword evidence="3" id="KW-1185">Reference proteome</keyword>
<feature type="transmembrane region" description="Helical" evidence="1">
    <location>
        <begin position="122"/>
        <end position="144"/>
    </location>
</feature>
<gene>
    <name evidence="2" type="ORF">IFR04_001318</name>
</gene>
<evidence type="ECO:0000313" key="3">
    <source>
        <dbReference type="Proteomes" id="UP000664132"/>
    </source>
</evidence>
<dbReference type="OrthoDB" id="3554816at2759"/>
<name>A0A8H7WIP2_9HELO</name>